<name>A0AAE0WPG4_9PEZI</name>
<dbReference type="Proteomes" id="UP001274830">
    <property type="component" value="Unassembled WGS sequence"/>
</dbReference>
<sequence>MDEAIKIVCAKNFHQRLWVPATPEHERLRVIYSTSSNFDDDSLPAFLFCGPMFGSRWNCLDFDYFFRQNKVRVICVDRPSMGGSTSVDISIRVKVWLETVPILLQELNVKHVHLLSHSAGTIYVLNTLYHHRDILYPDRPQIAMLAPWVHNSHSNATLMNIVSKIPNSLFGSWSNITKFVAGRIMPATAWSGGALAWSGGALTAVGNLFQSSSGTEDVAKDDAELTPEEKYGVPDEIAQHIEKLRMKYCLAESWAAGNEDAMLCLKKGGTGLWGICEEYPEYVQSLVSLEKSRRNTTDLAPKLSIRVFFAESDVMIGKEGAAYFKQCWARDGVQDVIDLQFHDLPGTNHDSAILDVKKGGLKPVFEEVTQGV</sequence>
<dbReference type="Gene3D" id="3.40.50.1820">
    <property type="entry name" value="alpha/beta hydrolase"/>
    <property type="match status" value="1"/>
</dbReference>
<protein>
    <recommendedName>
        <fullName evidence="3">AB hydrolase-1 domain-containing protein</fullName>
    </recommendedName>
</protein>
<evidence type="ECO:0008006" key="3">
    <source>
        <dbReference type="Google" id="ProtNLM"/>
    </source>
</evidence>
<gene>
    <name evidence="1" type="ORF">LTR78_004901</name>
</gene>
<keyword evidence="2" id="KW-1185">Reference proteome</keyword>
<evidence type="ECO:0000313" key="1">
    <source>
        <dbReference type="EMBL" id="KAK3675391.1"/>
    </source>
</evidence>
<organism evidence="1 2">
    <name type="scientific">Recurvomyces mirabilis</name>
    <dbReference type="NCBI Taxonomy" id="574656"/>
    <lineage>
        <taxon>Eukaryota</taxon>
        <taxon>Fungi</taxon>
        <taxon>Dikarya</taxon>
        <taxon>Ascomycota</taxon>
        <taxon>Pezizomycotina</taxon>
        <taxon>Dothideomycetes</taxon>
        <taxon>Dothideomycetidae</taxon>
        <taxon>Mycosphaerellales</taxon>
        <taxon>Teratosphaeriaceae</taxon>
        <taxon>Recurvomyces</taxon>
    </lineage>
</organism>
<proteinExistence type="predicted"/>
<accession>A0AAE0WPG4</accession>
<comment type="caution">
    <text evidence="1">The sequence shown here is derived from an EMBL/GenBank/DDBJ whole genome shotgun (WGS) entry which is preliminary data.</text>
</comment>
<reference evidence="1" key="1">
    <citation type="submission" date="2023-07" db="EMBL/GenBank/DDBJ databases">
        <title>Black Yeasts Isolated from many extreme environments.</title>
        <authorList>
            <person name="Coleine C."/>
            <person name="Stajich J.E."/>
            <person name="Selbmann L."/>
        </authorList>
    </citation>
    <scope>NUCLEOTIDE SEQUENCE</scope>
    <source>
        <strain evidence="1">CCFEE 5485</strain>
    </source>
</reference>
<dbReference type="EMBL" id="JAUTXT010000015">
    <property type="protein sequence ID" value="KAK3675391.1"/>
    <property type="molecule type" value="Genomic_DNA"/>
</dbReference>
<evidence type="ECO:0000313" key="2">
    <source>
        <dbReference type="Proteomes" id="UP001274830"/>
    </source>
</evidence>
<dbReference type="InterPro" id="IPR029058">
    <property type="entry name" value="AB_hydrolase_fold"/>
</dbReference>
<dbReference type="SUPFAM" id="SSF53474">
    <property type="entry name" value="alpha/beta-Hydrolases"/>
    <property type="match status" value="1"/>
</dbReference>
<dbReference type="AlphaFoldDB" id="A0AAE0WPG4"/>